<dbReference type="GO" id="GO:0006412">
    <property type="term" value="P:translation"/>
    <property type="evidence" value="ECO:0007669"/>
    <property type="project" value="UniProtKB-UniRule"/>
</dbReference>
<dbReference type="InterPro" id="IPR001912">
    <property type="entry name" value="Ribosomal_uS4_N"/>
</dbReference>
<proteinExistence type="inferred from homology"/>
<dbReference type="GO" id="GO:0019843">
    <property type="term" value="F:rRNA binding"/>
    <property type="evidence" value="ECO:0007669"/>
    <property type="project" value="UniProtKB-UniRule"/>
</dbReference>
<evidence type="ECO:0000256" key="2">
    <source>
        <dbReference type="ARBA" id="ARBA00003866"/>
    </source>
</evidence>
<dbReference type="Gene3D" id="1.10.1050.10">
    <property type="entry name" value="Ribosomal Protein S4 Delta 41, Chain A, domain 1"/>
    <property type="match status" value="1"/>
</dbReference>
<dbReference type="PANTHER" id="PTHR11831">
    <property type="entry name" value="30S 40S RIBOSOMAL PROTEIN"/>
    <property type="match status" value="1"/>
</dbReference>
<dbReference type="Pfam" id="PF01479">
    <property type="entry name" value="S4"/>
    <property type="match status" value="1"/>
</dbReference>
<dbReference type="FunFam" id="3.10.290.10:FF:000001">
    <property type="entry name" value="30S ribosomal protein S4"/>
    <property type="match status" value="1"/>
</dbReference>
<evidence type="ECO:0000256" key="5">
    <source>
        <dbReference type="ARBA" id="ARBA00022884"/>
    </source>
</evidence>
<dbReference type="InterPro" id="IPR002942">
    <property type="entry name" value="S4_RNA-bd"/>
</dbReference>
<comment type="similarity">
    <text evidence="3 10 11">Belongs to the universal ribosomal protein uS4 family.</text>
</comment>
<dbReference type="AlphaFoldDB" id="A0A3G2R1W5"/>
<evidence type="ECO:0000256" key="11">
    <source>
        <dbReference type="RuleBase" id="RU003699"/>
    </source>
</evidence>
<dbReference type="InterPro" id="IPR005709">
    <property type="entry name" value="Ribosomal_uS4_bac-type"/>
</dbReference>
<reference evidence="14 15" key="1">
    <citation type="submission" date="2018-10" db="EMBL/GenBank/DDBJ databases">
        <authorList>
            <person name="Zhang X."/>
        </authorList>
    </citation>
    <scope>NUCLEOTIDE SEQUENCE [LARGE SCALE GENOMIC DNA]</scope>
    <source>
        <strain evidence="14 15">SK-G1</strain>
    </source>
</reference>
<comment type="subunit">
    <text evidence="8 10">Part of the 30S ribosomal subunit. Contacts protein S5. The interaction surface between S4 and S5 is involved in control of translational fidelity.</text>
</comment>
<dbReference type="InterPro" id="IPR036986">
    <property type="entry name" value="S4_RNA-bd_sf"/>
</dbReference>
<name>A0A3G2R1W5_9FIRM</name>
<dbReference type="PANTHER" id="PTHR11831:SF4">
    <property type="entry name" value="SMALL RIBOSOMAL SUBUNIT PROTEIN US4M"/>
    <property type="match status" value="1"/>
</dbReference>
<evidence type="ECO:0000313" key="15">
    <source>
        <dbReference type="Proteomes" id="UP000280960"/>
    </source>
</evidence>
<dbReference type="SMART" id="SM00363">
    <property type="entry name" value="S4"/>
    <property type="match status" value="1"/>
</dbReference>
<dbReference type="NCBIfam" id="NF003717">
    <property type="entry name" value="PRK05327.1"/>
    <property type="match status" value="1"/>
</dbReference>
<dbReference type="RefSeq" id="WP_120768159.1">
    <property type="nucleotide sequence ID" value="NZ_CP033169.1"/>
</dbReference>
<evidence type="ECO:0000256" key="8">
    <source>
        <dbReference type="ARBA" id="ARBA00025813"/>
    </source>
</evidence>
<dbReference type="InterPro" id="IPR022801">
    <property type="entry name" value="Ribosomal_uS4"/>
</dbReference>
<protein>
    <recommendedName>
        <fullName evidence="9 10">Small ribosomal subunit protein uS4</fullName>
    </recommendedName>
</protein>
<dbReference type="NCBIfam" id="TIGR01017">
    <property type="entry name" value="rpsD_bact"/>
    <property type="match status" value="1"/>
</dbReference>
<evidence type="ECO:0000259" key="12">
    <source>
        <dbReference type="SMART" id="SM00363"/>
    </source>
</evidence>
<dbReference type="Proteomes" id="UP000280960">
    <property type="component" value="Chromosome"/>
</dbReference>
<feature type="domain" description="Small ribosomal subunit protein uS4 N-terminal" evidence="13">
    <location>
        <begin position="3"/>
        <end position="97"/>
    </location>
</feature>
<evidence type="ECO:0000256" key="6">
    <source>
        <dbReference type="ARBA" id="ARBA00022980"/>
    </source>
</evidence>
<dbReference type="GO" id="GO:0042274">
    <property type="term" value="P:ribosomal small subunit biogenesis"/>
    <property type="evidence" value="ECO:0007669"/>
    <property type="project" value="TreeGrafter"/>
</dbReference>
<dbReference type="EMBL" id="CP033169">
    <property type="protein sequence ID" value="AYO29443.1"/>
    <property type="molecule type" value="Genomic_DNA"/>
</dbReference>
<keyword evidence="7 10" id="KW-0687">Ribonucleoprotein</keyword>
<dbReference type="PROSITE" id="PS50889">
    <property type="entry name" value="S4"/>
    <property type="match status" value="1"/>
</dbReference>
<sequence length="208" mass="24159">MARYKDAVCRLCRREGMKLYLKGDRCYSPKCAIDRRGYAPGQHGQMRRKLSEYGVQLREKQKARRIYGVLERQFKNYFDRAVSQKGVTGENLLRLLETRLDNVVYRMGFASSRPQARQLVRYGHVEVNGRRVTIPSYQVREKDIVSIREKSRSLPFFKEISEAGASKVVPGWLSVNFETLTGEVVSLPKREDIDVPIQEHLIVELYSK</sequence>
<feature type="domain" description="RNA-binding S4" evidence="12">
    <location>
        <begin position="98"/>
        <end position="160"/>
    </location>
</feature>
<comment type="function">
    <text evidence="2 10">One of the primary rRNA binding proteins, it binds directly to 16S rRNA where it nucleates assembly of the body of the 30S subunit.</text>
</comment>
<keyword evidence="6 10" id="KW-0689">Ribosomal protein</keyword>
<dbReference type="HAMAP" id="MF_01306_B">
    <property type="entry name" value="Ribosomal_uS4_B"/>
    <property type="match status" value="1"/>
</dbReference>
<dbReference type="CDD" id="cd00165">
    <property type="entry name" value="S4"/>
    <property type="match status" value="1"/>
</dbReference>
<evidence type="ECO:0000256" key="10">
    <source>
        <dbReference type="HAMAP-Rule" id="MF_01306"/>
    </source>
</evidence>
<evidence type="ECO:0000259" key="13">
    <source>
        <dbReference type="SMART" id="SM01390"/>
    </source>
</evidence>
<organism evidence="14 15">
    <name type="scientific">Biomaibacter acetigenes</name>
    <dbReference type="NCBI Taxonomy" id="2316383"/>
    <lineage>
        <taxon>Bacteria</taxon>
        <taxon>Bacillati</taxon>
        <taxon>Bacillota</taxon>
        <taxon>Clostridia</taxon>
        <taxon>Thermosediminibacterales</taxon>
        <taxon>Tepidanaerobacteraceae</taxon>
        <taxon>Biomaibacter</taxon>
    </lineage>
</organism>
<evidence type="ECO:0000313" key="14">
    <source>
        <dbReference type="EMBL" id="AYO29443.1"/>
    </source>
</evidence>
<dbReference type="Pfam" id="PF00163">
    <property type="entry name" value="Ribosomal_S4"/>
    <property type="match status" value="1"/>
</dbReference>
<gene>
    <name evidence="10" type="primary">rpsD</name>
    <name evidence="14" type="ORF">D2962_01425</name>
</gene>
<dbReference type="PROSITE" id="PS00632">
    <property type="entry name" value="RIBOSOMAL_S4"/>
    <property type="match status" value="1"/>
</dbReference>
<evidence type="ECO:0000256" key="7">
    <source>
        <dbReference type="ARBA" id="ARBA00023274"/>
    </source>
</evidence>
<comment type="function">
    <text evidence="1 10">With S5 and S12 plays an important role in translational accuracy.</text>
</comment>
<dbReference type="FunFam" id="1.10.1050.10:FF:000001">
    <property type="entry name" value="30S ribosomal protein S4"/>
    <property type="match status" value="1"/>
</dbReference>
<evidence type="ECO:0000256" key="9">
    <source>
        <dbReference type="ARBA" id="ARBA00035254"/>
    </source>
</evidence>
<keyword evidence="5 10" id="KW-0694">RNA-binding</keyword>
<dbReference type="SMART" id="SM01390">
    <property type="entry name" value="Ribosomal_S4"/>
    <property type="match status" value="1"/>
</dbReference>
<dbReference type="KEGG" id="bacg:D2962_01425"/>
<dbReference type="InterPro" id="IPR018079">
    <property type="entry name" value="Ribosomal_uS4_CS"/>
</dbReference>
<keyword evidence="4 10" id="KW-0699">rRNA-binding</keyword>
<dbReference type="Gene3D" id="3.10.290.10">
    <property type="entry name" value="RNA-binding S4 domain"/>
    <property type="match status" value="1"/>
</dbReference>
<evidence type="ECO:0000256" key="1">
    <source>
        <dbReference type="ARBA" id="ARBA00003004"/>
    </source>
</evidence>
<dbReference type="SUPFAM" id="SSF55174">
    <property type="entry name" value="Alpha-L RNA-binding motif"/>
    <property type="match status" value="1"/>
</dbReference>
<dbReference type="GO" id="GO:0015935">
    <property type="term" value="C:small ribosomal subunit"/>
    <property type="evidence" value="ECO:0007669"/>
    <property type="project" value="InterPro"/>
</dbReference>
<evidence type="ECO:0000256" key="4">
    <source>
        <dbReference type="ARBA" id="ARBA00022730"/>
    </source>
</evidence>
<keyword evidence="15" id="KW-1185">Reference proteome</keyword>
<accession>A0A3G2R1W5</accession>
<evidence type="ECO:0000256" key="3">
    <source>
        <dbReference type="ARBA" id="ARBA00007465"/>
    </source>
</evidence>
<dbReference type="GO" id="GO:0003735">
    <property type="term" value="F:structural constituent of ribosome"/>
    <property type="evidence" value="ECO:0007669"/>
    <property type="project" value="InterPro"/>
</dbReference>